<organism evidence="7 8">
    <name type="scientific">Rhodoferax sediminis</name>
    <dbReference type="NCBI Taxonomy" id="2509614"/>
    <lineage>
        <taxon>Bacteria</taxon>
        <taxon>Pseudomonadati</taxon>
        <taxon>Pseudomonadota</taxon>
        <taxon>Betaproteobacteria</taxon>
        <taxon>Burkholderiales</taxon>
        <taxon>Comamonadaceae</taxon>
        <taxon>Rhodoferax</taxon>
    </lineage>
</organism>
<dbReference type="PANTHER" id="PTHR30213:SF1">
    <property type="entry name" value="INNER MEMBRANE PROTEIN YHJD"/>
    <property type="match status" value="1"/>
</dbReference>
<comment type="subcellular location">
    <subcellularLocation>
        <location evidence="1">Cell membrane</location>
        <topology evidence="1">Multi-pass membrane protein</topology>
    </subcellularLocation>
</comment>
<evidence type="ECO:0000256" key="4">
    <source>
        <dbReference type="ARBA" id="ARBA00022989"/>
    </source>
</evidence>
<evidence type="ECO:0000256" key="1">
    <source>
        <dbReference type="ARBA" id="ARBA00004651"/>
    </source>
</evidence>
<feature type="transmembrane region" description="Helical" evidence="6">
    <location>
        <begin position="214"/>
        <end position="236"/>
    </location>
</feature>
<dbReference type="AlphaFoldDB" id="A0A515D8N2"/>
<evidence type="ECO:0000256" key="3">
    <source>
        <dbReference type="ARBA" id="ARBA00022692"/>
    </source>
</evidence>
<proteinExistence type="predicted"/>
<accession>A0A515D8N2</accession>
<sequence>MHIDTRSCWTLARQVANSWIDDYAPSMGAALAYYTMFSLAPLLLIVISVAGFVFGQDAARGEIAGQLRSLMGDQGASAVQGLLASVHKPAEGAAATAAGVVLLFVGATSVFGELQDSLDRIWRVPAQRRTNGWLALVRARLLSFGMILAIGFLLIVSLVVSAALATAGRWLEPSFGAWYAVAAAANAVGGFLLVGAMFALIYKVMPRARVQWKDVWVGAVFTALLFTLGKSLIGWYVGGSGIVSGFGAAGSLVVILLWVYYSAQIFLIGAEFTWVYANTLGSRKEGNNEVRTRAQASTPA</sequence>
<dbReference type="RefSeq" id="WP_142817924.1">
    <property type="nucleotide sequence ID" value="NZ_CP035503.1"/>
</dbReference>
<protein>
    <submittedName>
        <fullName evidence="7">YihY/virulence factor BrkB family protein</fullName>
    </submittedName>
</protein>
<feature type="transmembrane region" description="Helical" evidence="6">
    <location>
        <begin position="31"/>
        <end position="54"/>
    </location>
</feature>
<dbReference type="EMBL" id="CP035503">
    <property type="protein sequence ID" value="QDL36762.1"/>
    <property type="molecule type" value="Genomic_DNA"/>
</dbReference>
<feature type="transmembrane region" description="Helical" evidence="6">
    <location>
        <begin position="177"/>
        <end position="202"/>
    </location>
</feature>
<keyword evidence="2" id="KW-1003">Cell membrane</keyword>
<reference evidence="7 8" key="1">
    <citation type="submission" date="2019-01" db="EMBL/GenBank/DDBJ databases">
        <title>Genomic insights into a novel species Rhodoferax sp.</title>
        <authorList>
            <person name="Jin L."/>
        </authorList>
    </citation>
    <scope>NUCLEOTIDE SEQUENCE [LARGE SCALE GENOMIC DNA]</scope>
    <source>
        <strain evidence="7 8">CHu59-6-5</strain>
    </source>
</reference>
<gene>
    <name evidence="7" type="ORF">EUB48_05200</name>
</gene>
<dbReference type="Proteomes" id="UP000316798">
    <property type="component" value="Chromosome"/>
</dbReference>
<keyword evidence="4 6" id="KW-1133">Transmembrane helix</keyword>
<keyword evidence="3 6" id="KW-0812">Transmembrane</keyword>
<keyword evidence="8" id="KW-1185">Reference proteome</keyword>
<dbReference type="InterPro" id="IPR017039">
    <property type="entry name" value="Virul_fac_BrkB"/>
</dbReference>
<dbReference type="PANTHER" id="PTHR30213">
    <property type="entry name" value="INNER MEMBRANE PROTEIN YHJD"/>
    <property type="match status" value="1"/>
</dbReference>
<evidence type="ECO:0000256" key="2">
    <source>
        <dbReference type="ARBA" id="ARBA00022475"/>
    </source>
</evidence>
<dbReference type="OrthoDB" id="9797028at2"/>
<evidence type="ECO:0000313" key="7">
    <source>
        <dbReference type="EMBL" id="QDL36762.1"/>
    </source>
</evidence>
<evidence type="ECO:0000256" key="6">
    <source>
        <dbReference type="SAM" id="Phobius"/>
    </source>
</evidence>
<dbReference type="PIRSF" id="PIRSF035875">
    <property type="entry name" value="RNase_BN"/>
    <property type="match status" value="1"/>
</dbReference>
<dbReference type="GO" id="GO:0005886">
    <property type="term" value="C:plasma membrane"/>
    <property type="evidence" value="ECO:0007669"/>
    <property type="project" value="UniProtKB-SubCell"/>
</dbReference>
<evidence type="ECO:0000313" key="8">
    <source>
        <dbReference type="Proteomes" id="UP000316798"/>
    </source>
</evidence>
<feature type="transmembrane region" description="Helical" evidence="6">
    <location>
        <begin position="141"/>
        <end position="165"/>
    </location>
</feature>
<dbReference type="NCBIfam" id="TIGR00765">
    <property type="entry name" value="yihY_not_rbn"/>
    <property type="match status" value="1"/>
</dbReference>
<name>A0A515D8N2_9BURK</name>
<dbReference type="KEGG" id="rhf:EUB48_05200"/>
<dbReference type="Pfam" id="PF03631">
    <property type="entry name" value="Virul_fac_BrkB"/>
    <property type="match status" value="1"/>
</dbReference>
<evidence type="ECO:0000256" key="5">
    <source>
        <dbReference type="ARBA" id="ARBA00023136"/>
    </source>
</evidence>
<keyword evidence="5 6" id="KW-0472">Membrane</keyword>